<evidence type="ECO:0008006" key="6">
    <source>
        <dbReference type="Google" id="ProtNLM"/>
    </source>
</evidence>
<dbReference type="Gene3D" id="3.40.570.10">
    <property type="entry name" value="Extracellular Endonuclease, subunit A"/>
    <property type="match status" value="1"/>
</dbReference>
<dbReference type="GeneID" id="113168115"/>
<feature type="domain" description="DNA/RNA non-specific endonuclease/pyrophosphatase/phosphodiesterase" evidence="3">
    <location>
        <begin position="70"/>
        <end position="277"/>
    </location>
</feature>
<feature type="signal peptide" evidence="1">
    <location>
        <begin position="1"/>
        <end position="25"/>
    </location>
</feature>
<dbReference type="SMART" id="SM00892">
    <property type="entry name" value="Endonuclease_NS"/>
    <property type="match status" value="1"/>
</dbReference>
<evidence type="ECO:0000259" key="2">
    <source>
        <dbReference type="SMART" id="SM00477"/>
    </source>
</evidence>
<reference evidence="4" key="1">
    <citation type="submission" date="2021-04" db="EMBL/GenBank/DDBJ databases">
        <authorList>
            <consortium name="Wellcome Sanger Institute Data Sharing"/>
        </authorList>
    </citation>
    <scope>NUCLEOTIDE SEQUENCE [LARGE SCALE GENOMIC DNA]</scope>
</reference>
<organism evidence="4 5">
    <name type="scientific">Anabas testudineus</name>
    <name type="common">Climbing perch</name>
    <name type="synonym">Anthias testudineus</name>
    <dbReference type="NCBI Taxonomy" id="64144"/>
    <lineage>
        <taxon>Eukaryota</taxon>
        <taxon>Metazoa</taxon>
        <taxon>Chordata</taxon>
        <taxon>Craniata</taxon>
        <taxon>Vertebrata</taxon>
        <taxon>Euteleostomi</taxon>
        <taxon>Actinopterygii</taxon>
        <taxon>Neopterygii</taxon>
        <taxon>Teleostei</taxon>
        <taxon>Neoteleostei</taxon>
        <taxon>Acanthomorphata</taxon>
        <taxon>Anabantaria</taxon>
        <taxon>Anabantiformes</taxon>
        <taxon>Anabantoidei</taxon>
        <taxon>Anabantidae</taxon>
        <taxon>Anabas</taxon>
    </lineage>
</organism>
<dbReference type="SUPFAM" id="SSF54060">
    <property type="entry name" value="His-Me finger endonucleases"/>
    <property type="match status" value="1"/>
</dbReference>
<dbReference type="InterPro" id="IPR039015">
    <property type="entry name" value="ENDOD1"/>
</dbReference>
<protein>
    <recommendedName>
        <fullName evidence="6">Endonuclease domain-containing 1 protein-like</fullName>
    </recommendedName>
</protein>
<keyword evidence="5" id="KW-1185">Reference proteome</keyword>
<dbReference type="Proteomes" id="UP000265040">
    <property type="component" value="Chromosome 18"/>
</dbReference>
<feature type="chain" id="PRO_5030587998" description="Endonuclease domain-containing 1 protein-like" evidence="1">
    <location>
        <begin position="26"/>
        <end position="330"/>
    </location>
</feature>
<dbReference type="GO" id="GO:0046872">
    <property type="term" value="F:metal ion binding"/>
    <property type="evidence" value="ECO:0007669"/>
    <property type="project" value="InterPro"/>
</dbReference>
<evidence type="ECO:0000256" key="1">
    <source>
        <dbReference type="SAM" id="SignalP"/>
    </source>
</evidence>
<name>A0A3Q1INY3_ANATE</name>
<evidence type="ECO:0000259" key="3">
    <source>
        <dbReference type="SMART" id="SM00892"/>
    </source>
</evidence>
<proteinExistence type="predicted"/>
<dbReference type="RefSeq" id="XP_026224905.1">
    <property type="nucleotide sequence ID" value="XM_026369120.1"/>
</dbReference>
<dbReference type="InterPro" id="IPR044929">
    <property type="entry name" value="DNA/RNA_non-sp_Endonuclease_sf"/>
</dbReference>
<accession>A0A3Q1INY3</accession>
<evidence type="ECO:0000313" key="5">
    <source>
        <dbReference type="Proteomes" id="UP000265040"/>
    </source>
</evidence>
<dbReference type="OMA" id="PQRKLFN"/>
<dbReference type="SMART" id="SM00477">
    <property type="entry name" value="NUC"/>
    <property type="match status" value="1"/>
</dbReference>
<keyword evidence="1" id="KW-0732">Signal</keyword>
<evidence type="ECO:0000313" key="4">
    <source>
        <dbReference type="Ensembl" id="ENSATEP00000020939.1"/>
    </source>
</evidence>
<dbReference type="OrthoDB" id="69221at2759"/>
<dbReference type="PANTHER" id="PTHR21472:SF15">
    <property type="entry name" value="ENDONUCLEASE DOMAIN-CONTAINING 1 PROTEIN-RELATED"/>
    <property type="match status" value="1"/>
</dbReference>
<dbReference type="AlphaFoldDB" id="A0A3Q1INY3"/>
<reference evidence="4" key="3">
    <citation type="submission" date="2025-09" db="UniProtKB">
        <authorList>
            <consortium name="Ensembl"/>
        </authorList>
    </citation>
    <scope>IDENTIFICATION</scope>
</reference>
<dbReference type="Pfam" id="PF01223">
    <property type="entry name" value="Endonuclease_NS"/>
    <property type="match status" value="1"/>
</dbReference>
<reference evidence="4" key="2">
    <citation type="submission" date="2025-08" db="UniProtKB">
        <authorList>
            <consortium name="Ensembl"/>
        </authorList>
    </citation>
    <scope>IDENTIFICATION</scope>
</reference>
<dbReference type="GO" id="GO:0016787">
    <property type="term" value="F:hydrolase activity"/>
    <property type="evidence" value="ECO:0007669"/>
    <property type="project" value="InterPro"/>
</dbReference>
<dbReference type="InterPro" id="IPR001604">
    <property type="entry name" value="Endo_G_ENPP1-like_dom"/>
</dbReference>
<dbReference type="InParanoid" id="A0A3Q1INY3"/>
<dbReference type="InterPro" id="IPR020821">
    <property type="entry name" value="ENPP1-3/EXOG-like_nuc-like"/>
</dbReference>
<dbReference type="GeneTree" id="ENSGT01030000234592"/>
<dbReference type="Ensembl" id="ENSATET00000021297.3">
    <property type="protein sequence ID" value="ENSATEP00000020939.1"/>
    <property type="gene ID" value="ENSATEG00000014573.3"/>
</dbReference>
<dbReference type="PANTHER" id="PTHR21472">
    <property type="entry name" value="ENDONUCLEASE DOMAIN-CONTAINING 1 PROTEIN ENDOD1"/>
    <property type="match status" value="1"/>
</dbReference>
<dbReference type="InterPro" id="IPR044925">
    <property type="entry name" value="His-Me_finger_sf"/>
</dbReference>
<dbReference type="GO" id="GO:0003676">
    <property type="term" value="F:nucleic acid binding"/>
    <property type="evidence" value="ECO:0007669"/>
    <property type="project" value="InterPro"/>
</dbReference>
<feature type="domain" description="ENPP1-3/EXOG-like endonuclease/phosphodiesterase" evidence="2">
    <location>
        <begin position="71"/>
        <end position="277"/>
    </location>
</feature>
<sequence>MMTPLKMWCLLPLAVLLLSITPTETKVVNEMSECEGFLLDETPPQVTGILENSRILNQNRYKIICQKFDNNKRFVTLYDTTNKIPVFSAYKYRGAEAGGRPSTPWKIEPQLEGPGGGEYMTESRKDVYQHQASDNDYKNQDVYDRGHLFPSSYGFDKSDKVSTFTLTNVVPQVKSFNQGSWSRMEQELKKTMDDLCYNNNDKVEAYVVTGAQPSQGNKLKNRVNVPSMLWTALCCYSNKNKKWIAEAYLRDNVADKAKDERVDKKTLQELYDKLNKKLVVFPGSKCPLNEEVSDVCISRPEQPKSWFRQVLSFPSRAVSWLYCTVRGWVG</sequence>